<protein>
    <recommendedName>
        <fullName evidence="2">Myb/SANT-like domain-containing protein</fullName>
    </recommendedName>
</protein>
<feature type="region of interest" description="Disordered" evidence="1">
    <location>
        <begin position="112"/>
        <end position="153"/>
    </location>
</feature>
<dbReference type="Proteomes" id="UP000027120">
    <property type="component" value="Unassembled WGS sequence"/>
</dbReference>
<dbReference type="InterPro" id="IPR045026">
    <property type="entry name" value="LIMYB"/>
</dbReference>
<dbReference type="InterPro" id="IPR024752">
    <property type="entry name" value="Myb/SANT-like_dom"/>
</dbReference>
<evidence type="ECO:0000256" key="1">
    <source>
        <dbReference type="SAM" id="MobiDB-lite"/>
    </source>
</evidence>
<accession>A0A067DIF5</accession>
<gene>
    <name evidence="3" type="ORF">CISIN_1g035940mg</name>
</gene>
<dbReference type="EMBL" id="KK787449">
    <property type="protein sequence ID" value="KDO38787.1"/>
    <property type="molecule type" value="Genomic_DNA"/>
</dbReference>
<feature type="domain" description="Myb/SANT-like" evidence="2">
    <location>
        <begin position="15"/>
        <end position="82"/>
    </location>
</feature>
<sequence length="219" mass="25413">MTENVGVYRANWIDPVQRKQLIDLCFIKVNNIFRSRGTLKPSAWARIGEEIFKTTGTRLKLKQIKNGWDYMKKQYSTWITMTTVTRHGSGMNDLLEVGNLSSIFETPVPNETSIEVEDDDNGPKTPASDYNSDQPSINEVQGSKKKQKKRKFDETREEVKKLIEVLEKIDDKGPSIKDYTTILQKIIPIQDPLCYIAIKTLCNKKEYREVWMEMENDQE</sequence>
<dbReference type="PANTHER" id="PTHR47584:SF17">
    <property type="entry name" value="MYB_SANT-LIKE DNA-BINDING DOMAIN PROTEIN"/>
    <property type="match status" value="1"/>
</dbReference>
<keyword evidence="4" id="KW-1185">Reference proteome</keyword>
<dbReference type="Pfam" id="PF12776">
    <property type="entry name" value="Myb_DNA-bind_3"/>
    <property type="match status" value="1"/>
</dbReference>
<name>A0A067DIF5_CITSI</name>
<reference evidence="3 4" key="1">
    <citation type="submission" date="2014-04" db="EMBL/GenBank/DDBJ databases">
        <authorList>
            <consortium name="International Citrus Genome Consortium"/>
            <person name="Gmitter F."/>
            <person name="Chen C."/>
            <person name="Farmerie W."/>
            <person name="Harkins T."/>
            <person name="Desany B."/>
            <person name="Mohiuddin M."/>
            <person name="Kodira C."/>
            <person name="Borodovsky M."/>
            <person name="Lomsadze A."/>
            <person name="Burns P."/>
            <person name="Jenkins J."/>
            <person name="Prochnik S."/>
            <person name="Shu S."/>
            <person name="Chapman J."/>
            <person name="Pitluck S."/>
            <person name="Schmutz J."/>
            <person name="Rokhsar D."/>
        </authorList>
    </citation>
    <scope>NUCLEOTIDE SEQUENCE</scope>
</reference>
<evidence type="ECO:0000313" key="4">
    <source>
        <dbReference type="Proteomes" id="UP000027120"/>
    </source>
</evidence>
<feature type="compositionally biased region" description="Polar residues" evidence="1">
    <location>
        <begin position="128"/>
        <end position="141"/>
    </location>
</feature>
<dbReference type="AlphaFoldDB" id="A0A067DIF5"/>
<organism evidence="3 4">
    <name type="scientific">Citrus sinensis</name>
    <name type="common">Sweet orange</name>
    <name type="synonym">Citrus aurantium var. sinensis</name>
    <dbReference type="NCBI Taxonomy" id="2711"/>
    <lineage>
        <taxon>Eukaryota</taxon>
        <taxon>Viridiplantae</taxon>
        <taxon>Streptophyta</taxon>
        <taxon>Embryophyta</taxon>
        <taxon>Tracheophyta</taxon>
        <taxon>Spermatophyta</taxon>
        <taxon>Magnoliopsida</taxon>
        <taxon>eudicotyledons</taxon>
        <taxon>Gunneridae</taxon>
        <taxon>Pentapetalae</taxon>
        <taxon>rosids</taxon>
        <taxon>malvids</taxon>
        <taxon>Sapindales</taxon>
        <taxon>Rutaceae</taxon>
        <taxon>Aurantioideae</taxon>
        <taxon>Citrus</taxon>
    </lineage>
</organism>
<evidence type="ECO:0000313" key="3">
    <source>
        <dbReference type="EMBL" id="KDO38787.1"/>
    </source>
</evidence>
<evidence type="ECO:0000259" key="2">
    <source>
        <dbReference type="Pfam" id="PF12776"/>
    </source>
</evidence>
<dbReference type="PANTHER" id="PTHR47584">
    <property type="match status" value="1"/>
</dbReference>
<proteinExistence type="predicted"/>